<evidence type="ECO:0000313" key="1">
    <source>
        <dbReference type="EnsemblMetazoa" id="ACUA005018-PA"/>
    </source>
</evidence>
<evidence type="ECO:0000313" key="2">
    <source>
        <dbReference type="Proteomes" id="UP000075883"/>
    </source>
</evidence>
<reference evidence="2" key="1">
    <citation type="submission" date="2013-09" db="EMBL/GenBank/DDBJ databases">
        <title>The Genome Sequence of Anopheles culicifacies species A.</title>
        <authorList>
            <consortium name="The Broad Institute Genomics Platform"/>
            <person name="Neafsey D.E."/>
            <person name="Besansky N."/>
            <person name="Howell P."/>
            <person name="Walton C."/>
            <person name="Young S.K."/>
            <person name="Zeng Q."/>
            <person name="Gargeya S."/>
            <person name="Fitzgerald M."/>
            <person name="Haas B."/>
            <person name="Abouelleil A."/>
            <person name="Allen A.W."/>
            <person name="Alvarado L."/>
            <person name="Arachchi H.M."/>
            <person name="Berlin A.M."/>
            <person name="Chapman S.B."/>
            <person name="Gainer-Dewar J."/>
            <person name="Goldberg J."/>
            <person name="Griggs A."/>
            <person name="Gujja S."/>
            <person name="Hansen M."/>
            <person name="Howarth C."/>
            <person name="Imamovic A."/>
            <person name="Ireland A."/>
            <person name="Larimer J."/>
            <person name="McCowan C."/>
            <person name="Murphy C."/>
            <person name="Pearson M."/>
            <person name="Poon T.W."/>
            <person name="Priest M."/>
            <person name="Roberts A."/>
            <person name="Saif S."/>
            <person name="Shea T."/>
            <person name="Sisk P."/>
            <person name="Sykes S."/>
            <person name="Wortman J."/>
            <person name="Nusbaum C."/>
            <person name="Birren B."/>
        </authorList>
    </citation>
    <scope>NUCLEOTIDE SEQUENCE [LARGE SCALE GENOMIC DNA]</scope>
    <source>
        <strain evidence="2">A-37</strain>
    </source>
</reference>
<keyword evidence="2" id="KW-1185">Reference proteome</keyword>
<dbReference type="EnsemblMetazoa" id="ACUA005018-RA">
    <property type="protein sequence ID" value="ACUA005018-PA"/>
    <property type="gene ID" value="ACUA005018"/>
</dbReference>
<dbReference type="VEuPathDB" id="VectorBase:ACUA005018"/>
<dbReference type="InterPro" id="IPR009003">
    <property type="entry name" value="Peptidase_S1_PA"/>
</dbReference>
<name>A0A182LYH1_9DIPT</name>
<dbReference type="SUPFAM" id="SSF50494">
    <property type="entry name" value="Trypsin-like serine proteases"/>
    <property type="match status" value="2"/>
</dbReference>
<reference evidence="1" key="2">
    <citation type="submission" date="2020-05" db="UniProtKB">
        <authorList>
            <consortium name="EnsemblMetazoa"/>
        </authorList>
    </citation>
    <scope>IDENTIFICATION</scope>
    <source>
        <strain evidence="1">A-37</strain>
    </source>
</reference>
<accession>A0A182LYH1</accession>
<dbReference type="InterPro" id="IPR051333">
    <property type="entry name" value="CLIP_Serine_Protease"/>
</dbReference>
<dbReference type="PANTHER" id="PTHR24260:SF147">
    <property type="entry name" value="EG:BACR7A4.3 PROTEIN-RELATED"/>
    <property type="match status" value="1"/>
</dbReference>
<protein>
    <recommendedName>
        <fullName evidence="3">Peptidase S1 domain-containing protein</fullName>
    </recommendedName>
</protein>
<evidence type="ECO:0008006" key="3">
    <source>
        <dbReference type="Google" id="ProtNLM"/>
    </source>
</evidence>
<dbReference type="PANTHER" id="PTHR24260">
    <property type="match status" value="1"/>
</dbReference>
<proteinExistence type="predicted"/>
<sequence length="292" mass="33147">MEISTVGRVDLNVYQYKDRTIHDSSSMRLTPRVFAYDNSNCPLPLQYLAKLDRGLLPQHLCFGNDPFLVPQTCELTRGGPLQRTVSRLERYFNHVYGISLFGRDCGYGEPGVAVRLHAHMDWLESVLLPNRSLAYKPYTKDAVLFINSDLELFDRGVRDRVDRKEGLTFCTNATIVCCLPTDVMDDEEVLHGEDQQVEDCENRYESFRRRNFAGAPEAPTVIPHIVEVIWMDEDSSKSYILCLGYLITTSTAITSAACTQFQNHKPKLLKLAQAILSCGGEKEVMQHLSSTW</sequence>
<dbReference type="AlphaFoldDB" id="A0A182LYH1"/>
<dbReference type="Gene3D" id="2.40.10.10">
    <property type="entry name" value="Trypsin-like serine proteases"/>
    <property type="match status" value="1"/>
</dbReference>
<dbReference type="STRING" id="139723.A0A182LYH1"/>
<dbReference type="Proteomes" id="UP000075883">
    <property type="component" value="Unassembled WGS sequence"/>
</dbReference>
<dbReference type="InterPro" id="IPR043504">
    <property type="entry name" value="Peptidase_S1_PA_chymotrypsin"/>
</dbReference>
<organism evidence="1 2">
    <name type="scientific">Anopheles culicifacies</name>
    <dbReference type="NCBI Taxonomy" id="139723"/>
    <lineage>
        <taxon>Eukaryota</taxon>
        <taxon>Metazoa</taxon>
        <taxon>Ecdysozoa</taxon>
        <taxon>Arthropoda</taxon>
        <taxon>Hexapoda</taxon>
        <taxon>Insecta</taxon>
        <taxon>Pterygota</taxon>
        <taxon>Neoptera</taxon>
        <taxon>Endopterygota</taxon>
        <taxon>Diptera</taxon>
        <taxon>Nematocera</taxon>
        <taxon>Culicoidea</taxon>
        <taxon>Culicidae</taxon>
        <taxon>Anophelinae</taxon>
        <taxon>Anopheles</taxon>
        <taxon>culicifacies species complex</taxon>
    </lineage>
</organism>
<dbReference type="EMBL" id="AXCM01005511">
    <property type="status" value="NOT_ANNOTATED_CDS"/>
    <property type="molecule type" value="Genomic_DNA"/>
</dbReference>